<reference evidence="1" key="2">
    <citation type="submission" date="2015-10" db="EMBL/GenBank/DDBJ databases">
        <authorList>
            <person name="Gilbert D.G."/>
        </authorList>
    </citation>
    <scope>NUCLEOTIDE SEQUENCE</scope>
</reference>
<proteinExistence type="predicted"/>
<organism evidence="1">
    <name type="scientific">Daphnia magna</name>
    <dbReference type="NCBI Taxonomy" id="35525"/>
    <lineage>
        <taxon>Eukaryota</taxon>
        <taxon>Metazoa</taxon>
        <taxon>Ecdysozoa</taxon>
        <taxon>Arthropoda</taxon>
        <taxon>Crustacea</taxon>
        <taxon>Branchiopoda</taxon>
        <taxon>Diplostraca</taxon>
        <taxon>Cladocera</taxon>
        <taxon>Anomopoda</taxon>
        <taxon>Daphniidae</taxon>
        <taxon>Daphnia</taxon>
    </lineage>
</organism>
<protein>
    <submittedName>
        <fullName evidence="1">Uncharacterized protein</fullName>
    </submittedName>
</protein>
<accession>A0A0P5NQT7</accession>
<reference evidence="1" key="1">
    <citation type="submission" date="2015-10" db="EMBL/GenBank/DDBJ databases">
        <title>Daphnia magna gene sets from two clonal populations assembled and annotated with EvidentialGene.</title>
        <authorList>
            <person name="Gilbert D."/>
            <person name="Podicheti R."/>
            <person name="Orsini L."/>
            <person name="Colbourne J."/>
            <person name="Pfrender M."/>
        </authorList>
    </citation>
    <scope>NUCLEOTIDE SEQUENCE</scope>
</reference>
<dbReference type="OrthoDB" id="6372479at2759"/>
<dbReference type="AlphaFoldDB" id="A0A0P5NQT7"/>
<name>A0A0P5NQT7_9CRUS</name>
<dbReference type="EMBL" id="GDIP01206400">
    <property type="protein sequence ID" value="JAJ17002.1"/>
    <property type="molecule type" value="Transcribed_RNA"/>
</dbReference>
<evidence type="ECO:0000313" key="1">
    <source>
        <dbReference type="EMBL" id="JAJ17002.1"/>
    </source>
</evidence>
<sequence>MKTSLAILILSAVVAAVIADGEYAPPAYEKKYDGYFQYANVPAKDEYEFGHNRGNPHHNRNQYEQSKDHRFRTKVKWSDSYGGNGEHHWEYNHANPAYKSNDYAAPAYAAPAYPAPAQDYAAPGYSAPYPTYEEAPAAKV</sequence>